<accession>A0AAD5MV74</accession>
<feature type="domain" description="Mos1 transposase HTH" evidence="1">
    <location>
        <begin position="101"/>
        <end position="144"/>
    </location>
</feature>
<keyword evidence="3" id="KW-1185">Reference proteome</keyword>
<evidence type="ECO:0000313" key="2">
    <source>
        <dbReference type="EMBL" id="KAJ1365132.1"/>
    </source>
</evidence>
<sequence>MAKNTSYFPLEGVTEQYADIGVPNHTFLVTVFRYRFHRMDFGGGSSASLPSSLFGDGAGPKSKAEAGEKINRQLTDDVEVKIFFLIGYTYCVYDYRQIGLLMMHEWLLGSKATVASEGINVAWDEETVDKSTVYKWFEKFGEGEES</sequence>
<dbReference type="InterPro" id="IPR041426">
    <property type="entry name" value="Mos1_HTH"/>
</dbReference>
<organism evidence="2 3">
    <name type="scientific">Parelaphostrongylus tenuis</name>
    <name type="common">Meningeal worm</name>
    <dbReference type="NCBI Taxonomy" id="148309"/>
    <lineage>
        <taxon>Eukaryota</taxon>
        <taxon>Metazoa</taxon>
        <taxon>Ecdysozoa</taxon>
        <taxon>Nematoda</taxon>
        <taxon>Chromadorea</taxon>
        <taxon>Rhabditida</taxon>
        <taxon>Rhabditina</taxon>
        <taxon>Rhabditomorpha</taxon>
        <taxon>Strongyloidea</taxon>
        <taxon>Metastrongylidae</taxon>
        <taxon>Parelaphostrongylus</taxon>
    </lineage>
</organism>
<protein>
    <recommendedName>
        <fullName evidence="1">Mos1 transposase HTH domain-containing protein</fullName>
    </recommendedName>
</protein>
<gene>
    <name evidence="2" type="ORF">KIN20_025359</name>
</gene>
<dbReference type="Gene3D" id="1.10.10.1450">
    <property type="match status" value="1"/>
</dbReference>
<dbReference type="Proteomes" id="UP001196413">
    <property type="component" value="Unassembled WGS sequence"/>
</dbReference>
<dbReference type="EMBL" id="JAHQIW010005186">
    <property type="protein sequence ID" value="KAJ1365132.1"/>
    <property type="molecule type" value="Genomic_DNA"/>
</dbReference>
<evidence type="ECO:0000313" key="3">
    <source>
        <dbReference type="Proteomes" id="UP001196413"/>
    </source>
</evidence>
<reference evidence="2" key="1">
    <citation type="submission" date="2021-06" db="EMBL/GenBank/DDBJ databases">
        <title>Parelaphostrongylus tenuis whole genome reference sequence.</title>
        <authorList>
            <person name="Garwood T.J."/>
            <person name="Larsen P.A."/>
            <person name="Fountain-Jones N.M."/>
            <person name="Garbe J.R."/>
            <person name="Macchietto M.G."/>
            <person name="Kania S.A."/>
            <person name="Gerhold R.W."/>
            <person name="Richards J.E."/>
            <person name="Wolf T.M."/>
        </authorList>
    </citation>
    <scope>NUCLEOTIDE SEQUENCE</scope>
    <source>
        <strain evidence="2">MNPRO001-30</strain>
        <tissue evidence="2">Meninges</tissue>
    </source>
</reference>
<proteinExistence type="predicted"/>
<comment type="caution">
    <text evidence="2">The sequence shown here is derived from an EMBL/GenBank/DDBJ whole genome shotgun (WGS) entry which is preliminary data.</text>
</comment>
<dbReference type="Pfam" id="PF17906">
    <property type="entry name" value="HTH_48"/>
    <property type="match status" value="1"/>
</dbReference>
<dbReference type="AlphaFoldDB" id="A0AAD5MV74"/>
<name>A0AAD5MV74_PARTN</name>
<evidence type="ECO:0000259" key="1">
    <source>
        <dbReference type="Pfam" id="PF17906"/>
    </source>
</evidence>